<dbReference type="PANTHER" id="PTHR19446">
    <property type="entry name" value="REVERSE TRANSCRIPTASES"/>
    <property type="match status" value="1"/>
</dbReference>
<sequence>MVNCISCSDAYKALNALEVSLQVFSVVAMAIVVATKPGLISVAFRNTLVVGVMVAGRLKDDVVRVTKRSDRIMMISVVIDGEAVNVINAYAPHVALRDIEKKRLWDALYELVRECPADERLIIGGDLNGHIGATSDGYDGFHGGFGFGDKNEEGHTILEFATAHDMVVANSFYVLFERKRHRREAIGRPRILWKNLKGEAVETFRATVFEKLSALVEDMYAHNANQMWNTFAGVIRDVAKDSLCVASELARTHSTHRESWWFFKERCLEDEGVKWLTCLFNKIFLNAKMPDEWRLSEVIPIYKNKDDAQACSNYRGIKLLSHTMKLWERIIKRRLRTETMVLENQFGFMSGWSTTKEIHLLRILIEKYRERQRDLHFAFLDLEKACDSVSHDIVLIAKLAEELNNIIERYKVVHQEVDIHIRDQILQPKEYFRYLGSVIHRLGRIDEDVAHRIGVAQANRVEVAELRMLRWTYGVTMVDMIPNGVFRAELDVDSIIDKMREGRGIPKLRWEDRLKRDIKELCLSEDMTSDRNAWRDRIRIILVLFVCLMFVHFLGMYAIGCLFALLCFRYLSLNNILIHTCTVRRSHGSSFSTFGFILEVGVGSVYVHLPIPRFDGIGYVVVD</sequence>
<reference evidence="3" key="1">
    <citation type="journal article" date="2019" name="Sci. Rep.">
        <title>Draft genome of Tanacetum cinerariifolium, the natural source of mosquito coil.</title>
        <authorList>
            <person name="Yamashiro T."/>
            <person name="Shiraishi A."/>
            <person name="Satake H."/>
            <person name="Nakayama K."/>
        </authorList>
    </citation>
    <scope>NUCLEOTIDE SEQUENCE</scope>
</reference>
<organism evidence="3">
    <name type="scientific">Tanacetum cinerariifolium</name>
    <name type="common">Dalmatian daisy</name>
    <name type="synonym">Chrysanthemum cinerariifolium</name>
    <dbReference type="NCBI Taxonomy" id="118510"/>
    <lineage>
        <taxon>Eukaryota</taxon>
        <taxon>Viridiplantae</taxon>
        <taxon>Streptophyta</taxon>
        <taxon>Embryophyta</taxon>
        <taxon>Tracheophyta</taxon>
        <taxon>Spermatophyta</taxon>
        <taxon>Magnoliopsida</taxon>
        <taxon>eudicotyledons</taxon>
        <taxon>Gunneridae</taxon>
        <taxon>Pentapetalae</taxon>
        <taxon>asterids</taxon>
        <taxon>campanulids</taxon>
        <taxon>Asterales</taxon>
        <taxon>Asteraceae</taxon>
        <taxon>Asteroideae</taxon>
        <taxon>Anthemideae</taxon>
        <taxon>Anthemidinae</taxon>
        <taxon>Tanacetum</taxon>
    </lineage>
</organism>
<dbReference type="InterPro" id="IPR000477">
    <property type="entry name" value="RT_dom"/>
</dbReference>
<evidence type="ECO:0000256" key="1">
    <source>
        <dbReference type="SAM" id="Phobius"/>
    </source>
</evidence>
<comment type="caution">
    <text evidence="3">The sequence shown here is derived from an EMBL/GenBank/DDBJ whole genome shotgun (WGS) entry which is preliminary data.</text>
</comment>
<dbReference type="Gene3D" id="3.60.10.10">
    <property type="entry name" value="Endonuclease/exonuclease/phosphatase"/>
    <property type="match status" value="1"/>
</dbReference>
<name>A0A6L2L2C9_TANCI</name>
<dbReference type="InterPro" id="IPR036691">
    <property type="entry name" value="Endo/exonu/phosph_ase_sf"/>
</dbReference>
<dbReference type="CDD" id="cd01650">
    <property type="entry name" value="RT_nLTR_like"/>
    <property type="match status" value="1"/>
</dbReference>
<dbReference type="Pfam" id="PF00078">
    <property type="entry name" value="RVT_1"/>
    <property type="match status" value="1"/>
</dbReference>
<evidence type="ECO:0000313" key="3">
    <source>
        <dbReference type="EMBL" id="GEU56051.1"/>
    </source>
</evidence>
<feature type="transmembrane region" description="Helical" evidence="1">
    <location>
        <begin position="12"/>
        <end position="33"/>
    </location>
</feature>
<keyword evidence="1" id="KW-0812">Transmembrane</keyword>
<protein>
    <submittedName>
        <fullName evidence="3">Retrovirus-related Pol polyprotein LINE-1</fullName>
    </submittedName>
</protein>
<feature type="transmembrane region" description="Helical" evidence="1">
    <location>
        <begin position="591"/>
        <end position="609"/>
    </location>
</feature>
<feature type="transmembrane region" description="Helical" evidence="1">
    <location>
        <begin position="540"/>
        <end position="571"/>
    </location>
</feature>
<keyword evidence="1" id="KW-1133">Transmembrane helix</keyword>
<proteinExistence type="predicted"/>
<evidence type="ECO:0000259" key="2">
    <source>
        <dbReference type="Pfam" id="PF00078"/>
    </source>
</evidence>
<keyword evidence="1" id="KW-0472">Membrane</keyword>
<accession>A0A6L2L2C9</accession>
<dbReference type="AlphaFoldDB" id="A0A6L2L2C9"/>
<dbReference type="EMBL" id="BKCJ010003598">
    <property type="protein sequence ID" value="GEU56051.1"/>
    <property type="molecule type" value="Genomic_DNA"/>
</dbReference>
<dbReference type="SUPFAM" id="SSF56219">
    <property type="entry name" value="DNase I-like"/>
    <property type="match status" value="1"/>
</dbReference>
<gene>
    <name evidence="3" type="ORF">Tci_028029</name>
</gene>
<feature type="domain" description="Reverse transcriptase" evidence="2">
    <location>
        <begin position="305"/>
        <end position="404"/>
    </location>
</feature>